<dbReference type="EMBL" id="WEGK01000003">
    <property type="protein sequence ID" value="MQY18882.1"/>
    <property type="molecule type" value="Genomic_DNA"/>
</dbReference>
<dbReference type="OrthoDB" id="4267235at2"/>
<comment type="caution">
    <text evidence="1">The sequence shown here is derived from an EMBL/GenBank/DDBJ whole genome shotgun (WGS) entry which is preliminary data.</text>
</comment>
<dbReference type="Proteomes" id="UP000438448">
    <property type="component" value="Unassembled WGS sequence"/>
</dbReference>
<dbReference type="AlphaFoldDB" id="A0A7K0D0Y2"/>
<name>A0A7K0D0Y2_9NOCA</name>
<reference evidence="1 2" key="1">
    <citation type="submission" date="2019-10" db="EMBL/GenBank/DDBJ databases">
        <title>Nocardia macrotermitis sp. nov. and Nocardia aurantia sp. nov., isolated from the gut of fungus growing-termite Macrotermes natalensis.</title>
        <authorList>
            <person name="Benndorf R."/>
            <person name="Schwitalla J."/>
            <person name="Martin K."/>
            <person name="De Beer W."/>
            <person name="Kaster A.-K."/>
            <person name="Vollmers J."/>
            <person name="Poulsen M."/>
            <person name="Beemelmanns C."/>
        </authorList>
    </citation>
    <scope>NUCLEOTIDE SEQUENCE [LARGE SCALE GENOMIC DNA]</scope>
    <source>
        <strain evidence="1 2">RB20</strain>
    </source>
</reference>
<dbReference type="RefSeq" id="WP_153409578.1">
    <property type="nucleotide sequence ID" value="NZ_WEGK01000003.1"/>
</dbReference>
<evidence type="ECO:0000313" key="1">
    <source>
        <dbReference type="EMBL" id="MQY18882.1"/>
    </source>
</evidence>
<proteinExistence type="predicted"/>
<organism evidence="1 2">
    <name type="scientific">Nocardia macrotermitis</name>
    <dbReference type="NCBI Taxonomy" id="2585198"/>
    <lineage>
        <taxon>Bacteria</taxon>
        <taxon>Bacillati</taxon>
        <taxon>Actinomycetota</taxon>
        <taxon>Actinomycetes</taxon>
        <taxon>Mycobacteriales</taxon>
        <taxon>Nocardiaceae</taxon>
        <taxon>Nocardia</taxon>
    </lineage>
</organism>
<gene>
    <name evidence="1" type="ORF">NRB20_19660</name>
</gene>
<keyword evidence="2" id="KW-1185">Reference proteome</keyword>
<sequence length="130" mass="13874">MDSIGVEDGGLTADALLAAVGELMERPLTPLSDGELVRLLLAVEHAARAVAVIQHRLTMTVDAARSQRMWCAEVDCGGGVRDRRAVECARLAELVGDFDAVNGPADPMALAEKISRFTRRGSGAERSENE</sequence>
<protein>
    <submittedName>
        <fullName evidence="1">Uncharacterized protein</fullName>
    </submittedName>
</protein>
<evidence type="ECO:0000313" key="2">
    <source>
        <dbReference type="Proteomes" id="UP000438448"/>
    </source>
</evidence>
<accession>A0A7K0D0Y2</accession>